<dbReference type="Proteomes" id="UP000215914">
    <property type="component" value="Chromosome 5"/>
</dbReference>
<dbReference type="AlphaFoldDB" id="A0A251ULT2"/>
<evidence type="ECO:0000313" key="2">
    <source>
        <dbReference type="EMBL" id="OTG24285.1"/>
    </source>
</evidence>
<organism evidence="2 3">
    <name type="scientific">Helianthus annuus</name>
    <name type="common">Common sunflower</name>
    <dbReference type="NCBI Taxonomy" id="4232"/>
    <lineage>
        <taxon>Eukaryota</taxon>
        <taxon>Viridiplantae</taxon>
        <taxon>Streptophyta</taxon>
        <taxon>Embryophyta</taxon>
        <taxon>Tracheophyta</taxon>
        <taxon>Spermatophyta</taxon>
        <taxon>Magnoliopsida</taxon>
        <taxon>eudicotyledons</taxon>
        <taxon>Gunneridae</taxon>
        <taxon>Pentapetalae</taxon>
        <taxon>asterids</taxon>
        <taxon>campanulids</taxon>
        <taxon>Asterales</taxon>
        <taxon>Asteraceae</taxon>
        <taxon>Asteroideae</taxon>
        <taxon>Heliantheae alliance</taxon>
        <taxon>Heliantheae</taxon>
        <taxon>Helianthus</taxon>
    </lineage>
</organism>
<accession>A0A251ULT2</accession>
<reference evidence="3" key="1">
    <citation type="journal article" date="2017" name="Nature">
        <title>The sunflower genome provides insights into oil metabolism, flowering and Asterid evolution.</title>
        <authorList>
            <person name="Badouin H."/>
            <person name="Gouzy J."/>
            <person name="Grassa C.J."/>
            <person name="Murat F."/>
            <person name="Staton S.E."/>
            <person name="Cottret L."/>
            <person name="Lelandais-Briere C."/>
            <person name="Owens G.L."/>
            <person name="Carrere S."/>
            <person name="Mayjonade B."/>
            <person name="Legrand L."/>
            <person name="Gill N."/>
            <person name="Kane N.C."/>
            <person name="Bowers J.E."/>
            <person name="Hubner S."/>
            <person name="Bellec A."/>
            <person name="Berard A."/>
            <person name="Berges H."/>
            <person name="Blanchet N."/>
            <person name="Boniface M.C."/>
            <person name="Brunel D."/>
            <person name="Catrice O."/>
            <person name="Chaidir N."/>
            <person name="Claudel C."/>
            <person name="Donnadieu C."/>
            <person name="Faraut T."/>
            <person name="Fievet G."/>
            <person name="Helmstetter N."/>
            <person name="King M."/>
            <person name="Knapp S.J."/>
            <person name="Lai Z."/>
            <person name="Le Paslier M.C."/>
            <person name="Lippi Y."/>
            <person name="Lorenzon L."/>
            <person name="Mandel J.R."/>
            <person name="Marage G."/>
            <person name="Marchand G."/>
            <person name="Marquand E."/>
            <person name="Bret-Mestries E."/>
            <person name="Morien E."/>
            <person name="Nambeesan S."/>
            <person name="Nguyen T."/>
            <person name="Pegot-Espagnet P."/>
            <person name="Pouilly N."/>
            <person name="Raftis F."/>
            <person name="Sallet E."/>
            <person name="Schiex T."/>
            <person name="Thomas J."/>
            <person name="Vandecasteele C."/>
            <person name="Vares D."/>
            <person name="Vear F."/>
            <person name="Vautrin S."/>
            <person name="Crespi M."/>
            <person name="Mangin B."/>
            <person name="Burke J.M."/>
            <person name="Salse J."/>
            <person name="Munos S."/>
            <person name="Vincourt P."/>
            <person name="Rieseberg L.H."/>
            <person name="Langlade N.B."/>
        </authorList>
    </citation>
    <scope>NUCLEOTIDE SEQUENCE [LARGE SCALE GENOMIC DNA]</scope>
    <source>
        <strain evidence="3">cv. SF193</strain>
    </source>
</reference>
<name>A0A251ULT2_HELAN</name>
<gene>
    <name evidence="2" type="ORF">HannXRQ_Chr05g0135001</name>
</gene>
<proteinExistence type="predicted"/>
<dbReference type="EMBL" id="CM007894">
    <property type="protein sequence ID" value="OTG24285.1"/>
    <property type="molecule type" value="Genomic_DNA"/>
</dbReference>
<evidence type="ECO:0000256" key="1">
    <source>
        <dbReference type="SAM" id="MobiDB-lite"/>
    </source>
</evidence>
<feature type="region of interest" description="Disordered" evidence="1">
    <location>
        <begin position="46"/>
        <end position="72"/>
    </location>
</feature>
<evidence type="ECO:0000313" key="3">
    <source>
        <dbReference type="Proteomes" id="UP000215914"/>
    </source>
</evidence>
<dbReference type="InParanoid" id="A0A251ULT2"/>
<protein>
    <submittedName>
        <fullName evidence="2">Uncharacterized protein</fullName>
    </submittedName>
</protein>
<keyword evidence="3" id="KW-1185">Reference proteome</keyword>
<sequence>MMWGKIHIFVPCKLSWCKWRKNEQYGNDQPVGQNGTPVIEGRRTNRVKQHQTHKVLHRTKRQRKKRRSREKKVIGSRVQAAIKIHVRISCSYGDKLWKSIIYRLCFILANQEID</sequence>
<feature type="compositionally biased region" description="Basic residues" evidence="1">
    <location>
        <begin position="46"/>
        <end position="70"/>
    </location>
</feature>